<evidence type="ECO:0000256" key="4">
    <source>
        <dbReference type="PROSITE-ProRule" id="PRU01248"/>
    </source>
</evidence>
<sequence length="336" mass="38398">MRSKEISYYVTSFFTQYLNNEAGLSINTIKSYRDAFILFYKYLEESGICKISKLKMDTLNIDNVTGFLDWLEQVRDCSISSRNQRLAALKAFCVYVIRKNPEESALCQGILKIRIKKAPQKSVEYLTVNAIEYLHKMPDKHSMQGIRELAMIALMYESGCRVQELIYLRVGDIAFSSPNTLTLTGKGNKARVIPISSNAADIIKAYLNSNGICDMAHPVFVNRYDKPLSRSGVSYVLNKYGQLARKARPDLFPTKLHPHILRHSKAMHLLENGVNLIYIRDFLGHSSVTTTEIYARCNPELKRKYIEQAGSLITETVEEYSEGEKEALIDWLRKNI</sequence>
<dbReference type="InterPro" id="IPR050090">
    <property type="entry name" value="Tyrosine_recombinase_XerCD"/>
</dbReference>
<evidence type="ECO:0000259" key="5">
    <source>
        <dbReference type="PROSITE" id="PS51898"/>
    </source>
</evidence>
<dbReference type="PANTHER" id="PTHR30349:SF81">
    <property type="entry name" value="TYROSINE RECOMBINASE XERC"/>
    <property type="match status" value="1"/>
</dbReference>
<keyword evidence="1" id="KW-0229">DNA integration</keyword>
<comment type="caution">
    <text evidence="7">The sequence shown here is derived from an EMBL/GenBank/DDBJ whole genome shotgun (WGS) entry which is preliminary data.</text>
</comment>
<evidence type="ECO:0000259" key="6">
    <source>
        <dbReference type="PROSITE" id="PS51900"/>
    </source>
</evidence>
<name>A0ABS4GP64_9BACL</name>
<accession>A0ABS4GP64</accession>
<dbReference type="InterPro" id="IPR044068">
    <property type="entry name" value="CB"/>
</dbReference>
<dbReference type="PROSITE" id="PS51898">
    <property type="entry name" value="TYR_RECOMBINASE"/>
    <property type="match status" value="1"/>
</dbReference>
<evidence type="ECO:0000313" key="7">
    <source>
        <dbReference type="EMBL" id="MBP1931852.1"/>
    </source>
</evidence>
<dbReference type="Pfam" id="PF02899">
    <property type="entry name" value="Phage_int_SAM_1"/>
    <property type="match status" value="1"/>
</dbReference>
<dbReference type="Gene3D" id="1.10.150.130">
    <property type="match status" value="1"/>
</dbReference>
<feature type="domain" description="Core-binding (CB)" evidence="6">
    <location>
        <begin position="4"/>
        <end position="97"/>
    </location>
</feature>
<dbReference type="InterPro" id="IPR004107">
    <property type="entry name" value="Integrase_SAM-like_N"/>
</dbReference>
<dbReference type="InterPro" id="IPR010998">
    <property type="entry name" value="Integrase_recombinase_N"/>
</dbReference>
<gene>
    <name evidence="7" type="ORF">J2Z37_001853</name>
</gene>
<dbReference type="PANTHER" id="PTHR30349">
    <property type="entry name" value="PHAGE INTEGRASE-RELATED"/>
    <property type="match status" value="1"/>
</dbReference>
<keyword evidence="2 4" id="KW-0238">DNA-binding</keyword>
<proteinExistence type="predicted"/>
<dbReference type="Pfam" id="PF00589">
    <property type="entry name" value="Phage_integrase"/>
    <property type="match status" value="1"/>
</dbReference>
<dbReference type="Proteomes" id="UP001519343">
    <property type="component" value="Unassembled WGS sequence"/>
</dbReference>
<evidence type="ECO:0000256" key="1">
    <source>
        <dbReference type="ARBA" id="ARBA00022908"/>
    </source>
</evidence>
<dbReference type="SUPFAM" id="SSF56349">
    <property type="entry name" value="DNA breaking-rejoining enzymes"/>
    <property type="match status" value="1"/>
</dbReference>
<evidence type="ECO:0000256" key="2">
    <source>
        <dbReference type="ARBA" id="ARBA00023125"/>
    </source>
</evidence>
<organism evidence="7 8">
    <name type="scientific">Ammoniphilus resinae</name>
    <dbReference type="NCBI Taxonomy" id="861532"/>
    <lineage>
        <taxon>Bacteria</taxon>
        <taxon>Bacillati</taxon>
        <taxon>Bacillota</taxon>
        <taxon>Bacilli</taxon>
        <taxon>Bacillales</taxon>
        <taxon>Paenibacillaceae</taxon>
        <taxon>Aneurinibacillus group</taxon>
        <taxon>Ammoniphilus</taxon>
    </lineage>
</organism>
<dbReference type="InterPro" id="IPR013762">
    <property type="entry name" value="Integrase-like_cat_sf"/>
</dbReference>
<evidence type="ECO:0000256" key="3">
    <source>
        <dbReference type="ARBA" id="ARBA00023172"/>
    </source>
</evidence>
<feature type="domain" description="Tyr recombinase" evidence="5">
    <location>
        <begin position="121"/>
        <end position="307"/>
    </location>
</feature>
<protein>
    <submittedName>
        <fullName evidence="7">Site-specific recombinase XerD</fullName>
    </submittedName>
</protein>
<reference evidence="7 8" key="1">
    <citation type="submission" date="2021-03" db="EMBL/GenBank/DDBJ databases">
        <title>Genomic Encyclopedia of Type Strains, Phase IV (KMG-IV): sequencing the most valuable type-strain genomes for metagenomic binning, comparative biology and taxonomic classification.</title>
        <authorList>
            <person name="Goeker M."/>
        </authorList>
    </citation>
    <scope>NUCLEOTIDE SEQUENCE [LARGE SCALE GENOMIC DNA]</scope>
    <source>
        <strain evidence="7 8">DSM 24738</strain>
    </source>
</reference>
<dbReference type="EMBL" id="JAGGKT010000004">
    <property type="protein sequence ID" value="MBP1931852.1"/>
    <property type="molecule type" value="Genomic_DNA"/>
</dbReference>
<dbReference type="Gene3D" id="1.10.443.10">
    <property type="entry name" value="Intergrase catalytic core"/>
    <property type="match status" value="1"/>
</dbReference>
<keyword evidence="3" id="KW-0233">DNA recombination</keyword>
<dbReference type="InterPro" id="IPR011010">
    <property type="entry name" value="DNA_brk_join_enz"/>
</dbReference>
<evidence type="ECO:0000313" key="8">
    <source>
        <dbReference type="Proteomes" id="UP001519343"/>
    </source>
</evidence>
<dbReference type="PROSITE" id="PS51900">
    <property type="entry name" value="CB"/>
    <property type="match status" value="1"/>
</dbReference>
<dbReference type="RefSeq" id="WP_209809933.1">
    <property type="nucleotide sequence ID" value="NZ_JAGGKT010000004.1"/>
</dbReference>
<keyword evidence="8" id="KW-1185">Reference proteome</keyword>
<dbReference type="InterPro" id="IPR002104">
    <property type="entry name" value="Integrase_catalytic"/>
</dbReference>